<reference evidence="1 2" key="1">
    <citation type="submission" date="2013-08" db="EMBL/GenBank/DDBJ databases">
        <authorList>
            <person name="Weinstock G."/>
            <person name="Sodergren E."/>
            <person name="Wylie T."/>
            <person name="Fulton L."/>
            <person name="Fulton R."/>
            <person name="Fronick C."/>
            <person name="O'Laughlin M."/>
            <person name="Godfrey J."/>
            <person name="Miner T."/>
            <person name="Herter B."/>
            <person name="Appelbaum E."/>
            <person name="Cordes M."/>
            <person name="Lek S."/>
            <person name="Wollam A."/>
            <person name="Pepin K.H."/>
            <person name="Palsikar V.B."/>
            <person name="Mitreva M."/>
            <person name="Wilson R.K."/>
        </authorList>
    </citation>
    <scope>NUCLEOTIDE SEQUENCE [LARGE SCALE GENOMIC DNA]</scope>
    <source>
        <strain evidence="1 2">F0184</strain>
    </source>
</reference>
<comment type="caution">
    <text evidence="1">The sequence shown here is derived from an EMBL/GenBank/DDBJ whole genome shotgun (WGS) entry which is preliminary data.</text>
</comment>
<evidence type="ECO:0000313" key="1">
    <source>
        <dbReference type="EMBL" id="ERT66332.1"/>
    </source>
</evidence>
<name>U7V3P6_9MICC</name>
<protein>
    <submittedName>
        <fullName evidence="1">Uncharacterized protein</fullName>
    </submittedName>
</protein>
<evidence type="ECO:0000313" key="2">
    <source>
        <dbReference type="Proteomes" id="UP000017174"/>
    </source>
</evidence>
<sequence>MSFSPSFLPLQLMDLKQLGKLLLLSEGLIKSTTSITQRRENSYRLTSFLRRYLLEQFCWMNGNSYLKSGTQFAAM</sequence>
<organism evidence="1 2">
    <name type="scientific">Rothia aeria F0184</name>
    <dbReference type="NCBI Taxonomy" id="888019"/>
    <lineage>
        <taxon>Bacteria</taxon>
        <taxon>Bacillati</taxon>
        <taxon>Actinomycetota</taxon>
        <taxon>Actinomycetes</taxon>
        <taxon>Micrococcales</taxon>
        <taxon>Micrococcaceae</taxon>
        <taxon>Rothia</taxon>
    </lineage>
</organism>
<dbReference type="Proteomes" id="UP000017174">
    <property type="component" value="Unassembled WGS sequence"/>
</dbReference>
<accession>U7V3P6</accession>
<dbReference type="EMBL" id="AXZG01000035">
    <property type="protein sequence ID" value="ERT66332.1"/>
    <property type="molecule type" value="Genomic_DNA"/>
</dbReference>
<dbReference type="HOGENOM" id="CLU_2668778_0_0_11"/>
<gene>
    <name evidence="1" type="ORF">HMPREF0742_00985</name>
</gene>
<dbReference type="AlphaFoldDB" id="U7V3P6"/>
<proteinExistence type="predicted"/>